<evidence type="ECO:0000313" key="2">
    <source>
        <dbReference type="EMBL" id="KUJ18912.1"/>
    </source>
</evidence>
<dbReference type="RefSeq" id="XP_018073267.1">
    <property type="nucleotide sequence ID" value="XM_018219683.1"/>
</dbReference>
<dbReference type="Proteomes" id="UP000070700">
    <property type="component" value="Unassembled WGS sequence"/>
</dbReference>
<accession>A0A194XGL2</accession>
<dbReference type="InParanoid" id="A0A194XGL2"/>
<dbReference type="KEGG" id="psco:LY89DRAFT_732451"/>
<gene>
    <name evidence="2" type="ORF">LY89DRAFT_732451</name>
</gene>
<keyword evidence="3" id="KW-1185">Reference proteome</keyword>
<feature type="signal peptide" evidence="1">
    <location>
        <begin position="1"/>
        <end position="19"/>
    </location>
</feature>
<protein>
    <submittedName>
        <fullName evidence="2">Uncharacterized protein</fullName>
    </submittedName>
</protein>
<reference evidence="2 3" key="1">
    <citation type="submission" date="2015-10" db="EMBL/GenBank/DDBJ databases">
        <title>Full genome of DAOMC 229536 Phialocephala scopiformis, a fungal endophyte of spruce producing the potent anti-insectan compound rugulosin.</title>
        <authorList>
            <consortium name="DOE Joint Genome Institute"/>
            <person name="Walker A.K."/>
            <person name="Frasz S.L."/>
            <person name="Seifert K.A."/>
            <person name="Miller J.D."/>
            <person name="Mondo S.J."/>
            <person name="Labutti K."/>
            <person name="Lipzen A."/>
            <person name="Dockter R."/>
            <person name="Kennedy M."/>
            <person name="Grigoriev I.V."/>
            <person name="Spatafora J.W."/>
        </authorList>
    </citation>
    <scope>NUCLEOTIDE SEQUENCE [LARGE SCALE GENOMIC DNA]</scope>
    <source>
        <strain evidence="2 3">CBS 120377</strain>
    </source>
</reference>
<feature type="chain" id="PRO_5008268221" evidence="1">
    <location>
        <begin position="20"/>
        <end position="183"/>
    </location>
</feature>
<dbReference type="EMBL" id="KQ947412">
    <property type="protein sequence ID" value="KUJ18912.1"/>
    <property type="molecule type" value="Genomic_DNA"/>
</dbReference>
<keyword evidence="1" id="KW-0732">Signal</keyword>
<name>A0A194XGL2_MOLSC</name>
<dbReference type="AlphaFoldDB" id="A0A194XGL2"/>
<dbReference type="OrthoDB" id="5237698at2759"/>
<organism evidence="2 3">
    <name type="scientific">Mollisia scopiformis</name>
    <name type="common">Conifer needle endophyte fungus</name>
    <name type="synonym">Phialocephala scopiformis</name>
    <dbReference type="NCBI Taxonomy" id="149040"/>
    <lineage>
        <taxon>Eukaryota</taxon>
        <taxon>Fungi</taxon>
        <taxon>Dikarya</taxon>
        <taxon>Ascomycota</taxon>
        <taxon>Pezizomycotina</taxon>
        <taxon>Leotiomycetes</taxon>
        <taxon>Helotiales</taxon>
        <taxon>Mollisiaceae</taxon>
        <taxon>Mollisia</taxon>
    </lineage>
</organism>
<dbReference type="GeneID" id="28829409"/>
<evidence type="ECO:0000313" key="3">
    <source>
        <dbReference type="Proteomes" id="UP000070700"/>
    </source>
</evidence>
<proteinExistence type="predicted"/>
<sequence>MQYLKTLIIPLGLAASTLAKPFPISSDGYSASVKKNVTEQIAIWQSAIDTVNNFVDTVLIFANDSTEVSKMAVVAFAAAQEESSSNTILSDEVQIDASGEAASKALVPGFNIIGPAINDTIYQPQNVKKNVDTVNEERCAPPRGKGAISLEGDVQQAAASAVGIIVPPPQTPVACYLPAATGW</sequence>
<evidence type="ECO:0000256" key="1">
    <source>
        <dbReference type="SAM" id="SignalP"/>
    </source>
</evidence>